<evidence type="ECO:0000256" key="4">
    <source>
        <dbReference type="ARBA" id="ARBA00022984"/>
    </source>
</evidence>
<dbReference type="InterPro" id="IPR036962">
    <property type="entry name" value="Glyco_hydro_3_N_sf"/>
</dbReference>
<evidence type="ECO:0000256" key="5">
    <source>
        <dbReference type="ARBA" id="ARBA00023316"/>
    </source>
</evidence>
<evidence type="ECO:0000256" key="8">
    <source>
        <dbReference type="SAM" id="MobiDB-lite"/>
    </source>
</evidence>
<feature type="region of interest" description="Disordered" evidence="8">
    <location>
        <begin position="385"/>
        <end position="416"/>
    </location>
</feature>
<comment type="pathway">
    <text evidence="1 6">Cell wall biogenesis; peptidoglycan biosynthesis.</text>
</comment>
<feature type="active site" description="Nucleophile" evidence="6">
    <location>
        <position position="819"/>
    </location>
</feature>
<evidence type="ECO:0000256" key="6">
    <source>
        <dbReference type="PROSITE-ProRule" id="PRU01373"/>
    </source>
</evidence>
<evidence type="ECO:0000256" key="2">
    <source>
        <dbReference type="ARBA" id="ARBA00022679"/>
    </source>
</evidence>
<name>K2G3I2_9BACT</name>
<dbReference type="Gene3D" id="2.40.440.10">
    <property type="entry name" value="L,D-transpeptidase catalytic domain-like"/>
    <property type="match status" value="1"/>
</dbReference>
<dbReference type="PROSITE" id="PS52029">
    <property type="entry name" value="LD_TPASE"/>
    <property type="match status" value="1"/>
</dbReference>
<keyword evidence="2" id="KW-0808">Transferase</keyword>
<keyword evidence="5 6" id="KW-0961">Cell wall biogenesis/degradation</keyword>
<feature type="domain" description="L,D-TPase catalytic" evidence="9">
    <location>
        <begin position="706"/>
        <end position="843"/>
    </location>
</feature>
<sequence length="844" mass="100117">MESQRQEPEKVKKFRMPKTKKLVSATALLVSVALWTWAYTKSKQDEVNSEHSWLNSVFSVSELSTQKLIKETICTSMYSSRAAQLLNAKLDKYGIIDWWLDMFKDIPDTWSIFLSPDEVSGKSLSEIRKTISHIRTEKSDILVAMDFEWWFVKTFKITEAELKKYAFPKRIIDLRKAEYDSLSTRSKKNLGAFPSQEFIWKSYNELKDENQKKAFLKDITLYSKALANLFEDIWVNMMFWPVVDIVRDTEDRKNLLSKHDRAYSGTNVPVASKIVSELTLAYIKWFEWRNVIAVPKHFAWVWLTKEDPHDKHSNVEDLQKSATLLTWRNVIRWCLDNIDMKIGKIDKDESAISSEIMGNLVKISESDSQAMALDNANLKLTNEKIRATKERNKEKKHAKKPKGKKGKNPMKTPQKQAYSIRISAINKEISKNNEELSKVKQAVASLRRENANLNSIIHEMRLSKKILESDKEKLSPPIALMTWNVYFDWYWDPNTPIMFSRASIDVLTRYDKTFQNGLWFKWIIVTDDAKMESSYNYIKERYAGEDADEMSVVEGLRAWNTVVLIKNISDKVDSITGDIPRYFNWTDANRLAFRYIMEDNAKKILNLKVKLWLLDTINIRWVEYYKVKMPRNITRSKVLRDSFFSNQWPWLIKKSYHELENPEIVRESSIRMLYAASKNFALSFWRTMDHIIKSDPHLRENEKREKVIVVDKSVRQIFIYDKKTWKTLKTFEIWIWKWTAELWWISDRRIFWDHKTPAWFFQLVQKRDSKYWEEKKWGKMPEEYGWEAWWMLVLAWPWHPNIAIHGTTGKPTWEVSNWCVRTDNGKINELMETIPLWTMVLITN</sequence>
<evidence type="ECO:0000259" key="9">
    <source>
        <dbReference type="PROSITE" id="PS52029"/>
    </source>
</evidence>
<dbReference type="AlphaFoldDB" id="K2G3I2"/>
<dbReference type="GO" id="GO:0008360">
    <property type="term" value="P:regulation of cell shape"/>
    <property type="evidence" value="ECO:0007669"/>
    <property type="project" value="UniProtKB-UniRule"/>
</dbReference>
<dbReference type="CDD" id="cd16913">
    <property type="entry name" value="YkuD_like"/>
    <property type="match status" value="1"/>
</dbReference>
<evidence type="ECO:0000256" key="1">
    <source>
        <dbReference type="ARBA" id="ARBA00004752"/>
    </source>
</evidence>
<evidence type="ECO:0000256" key="3">
    <source>
        <dbReference type="ARBA" id="ARBA00022960"/>
    </source>
</evidence>
<proteinExistence type="predicted"/>
<feature type="compositionally biased region" description="Basic residues" evidence="8">
    <location>
        <begin position="394"/>
        <end position="408"/>
    </location>
</feature>
<dbReference type="GO" id="GO:0071555">
    <property type="term" value="P:cell wall organization"/>
    <property type="evidence" value="ECO:0007669"/>
    <property type="project" value="UniProtKB-UniRule"/>
</dbReference>
<gene>
    <name evidence="10" type="ORF">ACD_2C00097G0006</name>
</gene>
<keyword evidence="3 6" id="KW-0133">Cell shape</keyword>
<evidence type="ECO:0000313" key="10">
    <source>
        <dbReference type="EMBL" id="EKE29783.1"/>
    </source>
</evidence>
<accession>K2G3I2</accession>
<dbReference type="GO" id="GO:0016740">
    <property type="term" value="F:transferase activity"/>
    <property type="evidence" value="ECO:0007669"/>
    <property type="project" value="UniProtKB-KW"/>
</dbReference>
<keyword evidence="7" id="KW-0175">Coiled coil</keyword>
<dbReference type="InterPro" id="IPR038063">
    <property type="entry name" value="Transpep_catalytic_dom"/>
</dbReference>
<dbReference type="UniPathway" id="UPA00219"/>
<dbReference type="SUPFAM" id="SSF141523">
    <property type="entry name" value="L,D-transpeptidase catalytic domain-like"/>
    <property type="match status" value="1"/>
</dbReference>
<dbReference type="Gene3D" id="3.20.20.300">
    <property type="entry name" value="Glycoside hydrolase, family 3, N-terminal domain"/>
    <property type="match status" value="1"/>
</dbReference>
<protein>
    <recommendedName>
        <fullName evidence="9">L,D-TPase catalytic domain-containing protein</fullName>
    </recommendedName>
</protein>
<dbReference type="GO" id="GO:0004553">
    <property type="term" value="F:hydrolase activity, hydrolyzing O-glycosyl compounds"/>
    <property type="evidence" value="ECO:0007669"/>
    <property type="project" value="InterPro"/>
</dbReference>
<dbReference type="Pfam" id="PF03734">
    <property type="entry name" value="YkuD"/>
    <property type="match status" value="1"/>
</dbReference>
<evidence type="ECO:0000256" key="7">
    <source>
        <dbReference type="SAM" id="Coils"/>
    </source>
</evidence>
<organism evidence="10">
    <name type="scientific">uncultured bacterium</name>
    <name type="common">gcode 4</name>
    <dbReference type="NCBI Taxonomy" id="1234023"/>
    <lineage>
        <taxon>Bacteria</taxon>
        <taxon>environmental samples</taxon>
    </lineage>
</organism>
<dbReference type="EMBL" id="AMFJ01000097">
    <property type="protein sequence ID" value="EKE29783.1"/>
    <property type="molecule type" value="Genomic_DNA"/>
</dbReference>
<feature type="active site" description="Proton donor/acceptor" evidence="6">
    <location>
        <position position="805"/>
    </location>
</feature>
<reference evidence="10" key="1">
    <citation type="journal article" date="2012" name="Science">
        <title>Fermentation, hydrogen, and sulfur metabolism in multiple uncultivated bacterial phyla.</title>
        <authorList>
            <person name="Wrighton K.C."/>
            <person name="Thomas B.C."/>
            <person name="Sharon I."/>
            <person name="Miller C.S."/>
            <person name="Castelle C.J."/>
            <person name="VerBerkmoes N.C."/>
            <person name="Wilkins M.J."/>
            <person name="Hettich R.L."/>
            <person name="Lipton M.S."/>
            <person name="Williams K.H."/>
            <person name="Long P.E."/>
            <person name="Banfield J.F."/>
        </authorList>
    </citation>
    <scope>NUCLEOTIDE SEQUENCE [LARGE SCALE GENOMIC DNA]</scope>
</reference>
<keyword evidence="4 6" id="KW-0573">Peptidoglycan synthesis</keyword>
<feature type="coiled-coil region" evidence="7">
    <location>
        <begin position="422"/>
        <end position="456"/>
    </location>
</feature>
<dbReference type="InterPro" id="IPR005490">
    <property type="entry name" value="LD_TPept_cat_dom"/>
</dbReference>
<dbReference type="GO" id="GO:0009252">
    <property type="term" value="P:peptidoglycan biosynthetic process"/>
    <property type="evidence" value="ECO:0007669"/>
    <property type="project" value="UniProtKB-UniPathway"/>
</dbReference>
<dbReference type="GO" id="GO:0005975">
    <property type="term" value="P:carbohydrate metabolic process"/>
    <property type="evidence" value="ECO:0007669"/>
    <property type="project" value="InterPro"/>
</dbReference>
<comment type="caution">
    <text evidence="10">The sequence shown here is derived from an EMBL/GenBank/DDBJ whole genome shotgun (WGS) entry which is preliminary data.</text>
</comment>